<dbReference type="OrthoDB" id="9767864at2"/>
<dbReference type="STRING" id="579748.TW81_09765"/>
<dbReference type="Proteomes" id="UP000033673">
    <property type="component" value="Unassembled WGS sequence"/>
</dbReference>
<evidence type="ECO:0000256" key="1">
    <source>
        <dbReference type="ARBA" id="ARBA00008005"/>
    </source>
</evidence>
<dbReference type="InterPro" id="IPR052042">
    <property type="entry name" value="Tail_sheath_structural"/>
</dbReference>
<proteinExistence type="inferred from homology"/>
<dbReference type="InterPro" id="IPR020287">
    <property type="entry name" value="Tail_sheath_C"/>
</dbReference>
<name>A0A0F4NJB7_9VIBR</name>
<comment type="caution">
    <text evidence="3">The sequence shown here is derived from an EMBL/GenBank/DDBJ whole genome shotgun (WGS) entry which is preliminary data.</text>
</comment>
<dbReference type="RefSeq" id="WP_045955517.1">
    <property type="nucleotide sequence ID" value="NZ_JXXV01000016.1"/>
</dbReference>
<dbReference type="Pfam" id="PF17482">
    <property type="entry name" value="Phage_sheath_1C"/>
    <property type="match status" value="1"/>
</dbReference>
<reference evidence="3 4" key="1">
    <citation type="journal article" date="2015" name="BMC Genomics">
        <title>Genome mining reveals unlocked bioactive potential of marine Gram-negative bacteria.</title>
        <authorList>
            <person name="Machado H."/>
            <person name="Sonnenschein E.C."/>
            <person name="Melchiorsen J."/>
            <person name="Gram L."/>
        </authorList>
    </citation>
    <scope>NUCLEOTIDE SEQUENCE [LARGE SCALE GENOMIC DNA]</scope>
    <source>
        <strain evidence="3 4">S2757</strain>
    </source>
</reference>
<dbReference type="PANTHER" id="PTHR35861:SF1">
    <property type="entry name" value="PHAGE TAIL SHEATH PROTEIN"/>
    <property type="match status" value="1"/>
</dbReference>
<feature type="domain" description="Tail sheath protein C-terminal" evidence="2">
    <location>
        <begin position="254"/>
        <end position="346"/>
    </location>
</feature>
<dbReference type="PATRIC" id="fig|579748.3.peg.2008"/>
<gene>
    <name evidence="3" type="ORF">TW81_09765</name>
</gene>
<evidence type="ECO:0000313" key="3">
    <source>
        <dbReference type="EMBL" id="KJY83280.1"/>
    </source>
</evidence>
<evidence type="ECO:0000313" key="4">
    <source>
        <dbReference type="Proteomes" id="UP000033673"/>
    </source>
</evidence>
<evidence type="ECO:0000259" key="2">
    <source>
        <dbReference type="Pfam" id="PF17482"/>
    </source>
</evidence>
<organism evidence="3 4">
    <name type="scientific">Vibrio galatheae</name>
    <dbReference type="NCBI Taxonomy" id="579748"/>
    <lineage>
        <taxon>Bacteria</taxon>
        <taxon>Pseudomonadati</taxon>
        <taxon>Pseudomonadota</taxon>
        <taxon>Gammaproteobacteria</taxon>
        <taxon>Vibrionales</taxon>
        <taxon>Vibrionaceae</taxon>
        <taxon>Vibrio</taxon>
    </lineage>
</organism>
<dbReference type="AlphaFoldDB" id="A0A0F4NJB7"/>
<accession>A0A0F4NJB7</accession>
<comment type="similarity">
    <text evidence="1">Belongs to the myoviridae tail sheath protein family.</text>
</comment>
<sequence>MDLNFGINGSIGAKAARPITVDSSTPIGVLGEADGQTALHGLSKHNNADDALTYCAEHSVTGDVVAALKGIRLQGVNCPIVLNLCESGNGLEAMELFKKSEGLTGVALKNGLLIAPVISSDNQHGLKLDAVAKAIWATAIVDNFGADEAAVMDFAANYGSRYSLLSHGTYDADGESIPCSALYAGVIAYWDSKPYGWAKSHSNRVASGVSGTDRVIEYLEGQDCEARRMRQAGIATILRDQGWRTYGFETTDIDPIWQSLDRVRTFHRLLTSICDSSKWARDREANELLSVQQSVVDFMNELKGNDVVIGFDAYFDPEKNTKATVTAGKFYLTILVGDMPSVRELNIELIYSDEWNETLINYINGGE</sequence>
<dbReference type="PANTHER" id="PTHR35861">
    <property type="match status" value="1"/>
</dbReference>
<keyword evidence="4" id="KW-1185">Reference proteome</keyword>
<dbReference type="EMBL" id="JXXV01000016">
    <property type="protein sequence ID" value="KJY83280.1"/>
    <property type="molecule type" value="Genomic_DNA"/>
</dbReference>
<protein>
    <submittedName>
        <fullName evidence="3">Tail sheath protein</fullName>
    </submittedName>
</protein>